<reference evidence="9" key="1">
    <citation type="submission" date="2020-10" db="EMBL/GenBank/DDBJ databases">
        <title>Ca. Dormibacterota MAGs.</title>
        <authorList>
            <person name="Montgomery K."/>
        </authorList>
    </citation>
    <scope>NUCLEOTIDE SEQUENCE [LARGE SCALE GENOMIC DNA]</scope>
    <source>
        <strain evidence="9">SC8812_S17_10</strain>
    </source>
</reference>
<feature type="active site" evidence="6">
    <location>
        <position position="41"/>
    </location>
</feature>
<dbReference type="GO" id="GO:0004252">
    <property type="term" value="F:serine-type endopeptidase activity"/>
    <property type="evidence" value="ECO:0007669"/>
    <property type="project" value="InterPro"/>
</dbReference>
<evidence type="ECO:0000256" key="4">
    <source>
        <dbReference type="ARBA" id="ARBA00013208"/>
    </source>
</evidence>
<dbReference type="InterPro" id="IPR019757">
    <property type="entry name" value="Pept_S26A_signal_pept_1_Lys-AS"/>
</dbReference>
<keyword evidence="7" id="KW-1133">Transmembrane helix</keyword>
<protein>
    <recommendedName>
        <fullName evidence="4 7">Signal peptidase I</fullName>
        <ecNumber evidence="4 7">3.4.21.89</ecNumber>
    </recommendedName>
</protein>
<evidence type="ECO:0000256" key="7">
    <source>
        <dbReference type="RuleBase" id="RU362042"/>
    </source>
</evidence>
<dbReference type="CDD" id="cd06530">
    <property type="entry name" value="S26_SPase_I"/>
    <property type="match status" value="1"/>
</dbReference>
<keyword evidence="7" id="KW-0472">Membrane</keyword>
<dbReference type="InterPro" id="IPR000223">
    <property type="entry name" value="Pept_S26A_signal_pept_1"/>
</dbReference>
<dbReference type="PANTHER" id="PTHR43390">
    <property type="entry name" value="SIGNAL PEPTIDASE I"/>
    <property type="match status" value="1"/>
</dbReference>
<dbReference type="InterPro" id="IPR019758">
    <property type="entry name" value="Pept_S26A_signal_pept_1_CS"/>
</dbReference>
<feature type="transmembrane region" description="Helical" evidence="7">
    <location>
        <begin position="7"/>
        <end position="28"/>
    </location>
</feature>
<dbReference type="InterPro" id="IPR036286">
    <property type="entry name" value="LexA/Signal_pep-like_sf"/>
</dbReference>
<evidence type="ECO:0000256" key="1">
    <source>
        <dbReference type="ARBA" id="ARBA00000677"/>
    </source>
</evidence>
<keyword evidence="5 7" id="KW-0378">Hydrolase</keyword>
<comment type="similarity">
    <text evidence="3 7">Belongs to the peptidase S26 family.</text>
</comment>
<comment type="subcellular location">
    <subcellularLocation>
        <location evidence="2">Cell membrane</location>
        <topology evidence="2">Single-pass type II membrane protein</topology>
    </subcellularLocation>
    <subcellularLocation>
        <location evidence="7">Membrane</location>
        <topology evidence="7">Single-pass type II membrane protein</topology>
    </subcellularLocation>
</comment>
<proteinExistence type="inferred from homology"/>
<evidence type="ECO:0000256" key="5">
    <source>
        <dbReference type="ARBA" id="ARBA00022801"/>
    </source>
</evidence>
<evidence type="ECO:0000256" key="2">
    <source>
        <dbReference type="ARBA" id="ARBA00004401"/>
    </source>
</evidence>
<dbReference type="GO" id="GO:0006465">
    <property type="term" value="P:signal peptide processing"/>
    <property type="evidence" value="ECO:0007669"/>
    <property type="project" value="InterPro"/>
</dbReference>
<dbReference type="PROSITE" id="PS00760">
    <property type="entry name" value="SPASE_I_2"/>
    <property type="match status" value="1"/>
</dbReference>
<dbReference type="NCBIfam" id="TIGR02227">
    <property type="entry name" value="sigpep_I_bact"/>
    <property type="match status" value="1"/>
</dbReference>
<comment type="caution">
    <text evidence="9">The sequence shown here is derived from an EMBL/GenBank/DDBJ whole genome shotgun (WGS) entry which is preliminary data.</text>
</comment>
<evidence type="ECO:0000259" key="8">
    <source>
        <dbReference type="Pfam" id="PF10502"/>
    </source>
</evidence>
<keyword evidence="7" id="KW-0812">Transmembrane</keyword>
<dbReference type="RefSeq" id="WP_338202808.1">
    <property type="nucleotide sequence ID" value="NZ_JAEKNR010000147.1"/>
</dbReference>
<feature type="active site" evidence="6">
    <location>
        <position position="84"/>
    </location>
</feature>
<evidence type="ECO:0000313" key="10">
    <source>
        <dbReference type="Proteomes" id="UP000612893"/>
    </source>
</evidence>
<dbReference type="PRINTS" id="PR00727">
    <property type="entry name" value="LEADERPTASE"/>
</dbReference>
<keyword evidence="10" id="KW-1185">Reference proteome</keyword>
<accession>A0A934NA24</accession>
<comment type="catalytic activity">
    <reaction evidence="1 7">
        <text>Cleavage of hydrophobic, N-terminal signal or leader sequences from secreted and periplasmic proteins.</text>
        <dbReference type="EC" id="3.4.21.89"/>
    </reaction>
</comment>
<name>A0A934NA24_9BACT</name>
<evidence type="ECO:0000256" key="6">
    <source>
        <dbReference type="PIRSR" id="PIRSR600223-1"/>
    </source>
</evidence>
<dbReference type="PANTHER" id="PTHR43390:SF1">
    <property type="entry name" value="CHLOROPLAST PROCESSING PEPTIDASE"/>
    <property type="match status" value="1"/>
</dbReference>
<dbReference type="SUPFAM" id="SSF51306">
    <property type="entry name" value="LexA/Signal peptidase"/>
    <property type="match status" value="1"/>
</dbReference>
<evidence type="ECO:0000256" key="3">
    <source>
        <dbReference type="ARBA" id="ARBA00009370"/>
    </source>
</evidence>
<dbReference type="GO" id="GO:0009003">
    <property type="term" value="F:signal peptidase activity"/>
    <property type="evidence" value="ECO:0007669"/>
    <property type="project" value="UniProtKB-EC"/>
</dbReference>
<dbReference type="EMBL" id="JAEKNR010000147">
    <property type="protein sequence ID" value="MBJ7599314.1"/>
    <property type="molecule type" value="Genomic_DNA"/>
</dbReference>
<dbReference type="GO" id="GO:0005886">
    <property type="term" value="C:plasma membrane"/>
    <property type="evidence" value="ECO:0007669"/>
    <property type="project" value="UniProtKB-SubCell"/>
</dbReference>
<dbReference type="InterPro" id="IPR019533">
    <property type="entry name" value="Peptidase_S26"/>
</dbReference>
<dbReference type="AlphaFoldDB" id="A0A934NA24"/>
<sequence>MKQSRGGVLVLTEIAEVVVLALLLYVVINFAIQTVHVIGLSMYPTVNNEDYLVATKIDYRFHTPQRGDVIIMRDPFDNSRDFIKRIVGVPGDRLLIRDGHTYVNGHLLEEPYINSEPWTTNANWPGSPTSDPEGRLLGSDDYFVMGDNRNHSSDSRLFGFVHRSQIEARAWIRVLPVTRLGPIDTLKPLVSSVALQPSNP</sequence>
<dbReference type="PROSITE" id="PS00761">
    <property type="entry name" value="SPASE_I_3"/>
    <property type="match status" value="1"/>
</dbReference>
<evidence type="ECO:0000313" key="9">
    <source>
        <dbReference type="EMBL" id="MBJ7599314.1"/>
    </source>
</evidence>
<dbReference type="Gene3D" id="2.10.109.10">
    <property type="entry name" value="Umud Fragment, subunit A"/>
    <property type="match status" value="1"/>
</dbReference>
<dbReference type="EC" id="3.4.21.89" evidence="4 7"/>
<dbReference type="Pfam" id="PF10502">
    <property type="entry name" value="Peptidase_S26"/>
    <property type="match status" value="1"/>
</dbReference>
<organism evidence="9 10">
    <name type="scientific">Candidatus Nephthysia bennettiae</name>
    <dbReference type="NCBI Taxonomy" id="3127016"/>
    <lineage>
        <taxon>Bacteria</taxon>
        <taxon>Bacillati</taxon>
        <taxon>Candidatus Dormiibacterota</taxon>
        <taxon>Candidatus Dormibacteria</taxon>
        <taxon>Candidatus Dormibacterales</taxon>
        <taxon>Candidatus Dormibacteraceae</taxon>
        <taxon>Candidatus Nephthysia</taxon>
    </lineage>
</organism>
<feature type="domain" description="Peptidase S26" evidence="8">
    <location>
        <begin position="14"/>
        <end position="174"/>
    </location>
</feature>
<dbReference type="Proteomes" id="UP000612893">
    <property type="component" value="Unassembled WGS sequence"/>
</dbReference>
<gene>
    <name evidence="9" type="primary">lepB</name>
    <name evidence="9" type="ORF">JF922_14715</name>
</gene>
<keyword evidence="7" id="KW-0645">Protease</keyword>